<dbReference type="Proteomes" id="UP000298416">
    <property type="component" value="Unassembled WGS sequence"/>
</dbReference>
<proteinExistence type="predicted"/>
<keyword evidence="3" id="KW-1185">Reference proteome</keyword>
<organism evidence="2">
    <name type="scientific">Salvia splendens</name>
    <name type="common">Scarlet sage</name>
    <dbReference type="NCBI Taxonomy" id="180675"/>
    <lineage>
        <taxon>Eukaryota</taxon>
        <taxon>Viridiplantae</taxon>
        <taxon>Streptophyta</taxon>
        <taxon>Embryophyta</taxon>
        <taxon>Tracheophyta</taxon>
        <taxon>Spermatophyta</taxon>
        <taxon>Magnoliopsida</taxon>
        <taxon>eudicotyledons</taxon>
        <taxon>Gunneridae</taxon>
        <taxon>Pentapetalae</taxon>
        <taxon>asterids</taxon>
        <taxon>lamiids</taxon>
        <taxon>Lamiales</taxon>
        <taxon>Lamiaceae</taxon>
        <taxon>Nepetoideae</taxon>
        <taxon>Mentheae</taxon>
        <taxon>Salviinae</taxon>
        <taxon>Salvia</taxon>
        <taxon>Salvia subgen. Calosphace</taxon>
        <taxon>core Calosphace</taxon>
    </lineage>
</organism>
<dbReference type="EMBL" id="PNBA02000009">
    <property type="protein sequence ID" value="KAG6414290.1"/>
    <property type="molecule type" value="Genomic_DNA"/>
</dbReference>
<feature type="region of interest" description="Disordered" evidence="1">
    <location>
        <begin position="193"/>
        <end position="224"/>
    </location>
</feature>
<comment type="caution">
    <text evidence="2">The sequence shown here is derived from an EMBL/GenBank/DDBJ whole genome shotgun (WGS) entry which is preliminary data.</text>
</comment>
<accession>A0A8X8XLI7</accession>
<name>A0A8X8XLI7_SALSN</name>
<protein>
    <recommendedName>
        <fullName evidence="4">Myb/SANT-like domain-containing protein</fullName>
    </recommendedName>
</protein>
<sequence>MEATVPHTSRPGHRAFPERQTSAPSIAALMDLVATGWKSDNGFRGGYANKIEDWMRDEFPTTDIRANPHIQSKISTWKKNYYSLTNILDRSGAGFNLHNDFKIDCSDDQWDQIVKQDTNARTMRGKSWPFWEDWKIIFGKDRATGGLAEGVGEAVTSNDVDEPIASIGESGDYYPSFEDFLGSEHVQPSFTNDVEDDTSAQSGQNAAAAVPVPKKTKCKRTGSDDDSRLISLIDKLHAETNARLDTLSARIGYEMDLGKFRQAIFPHLENIPELTESQRYDLCDIIGKENSRLEIFTGLPDAKKPGYVMRILEKEALY</sequence>
<gene>
    <name evidence="2" type="ORF">SASPL_127008</name>
</gene>
<reference evidence="2" key="2">
    <citation type="submission" date="2020-08" db="EMBL/GenBank/DDBJ databases">
        <title>Plant Genome Project.</title>
        <authorList>
            <person name="Zhang R.-G."/>
        </authorList>
    </citation>
    <scope>NUCLEOTIDE SEQUENCE</scope>
    <source>
        <strain evidence="2">Huo1</strain>
        <tissue evidence="2">Leaf</tissue>
    </source>
</reference>
<dbReference type="PANTHER" id="PTHR46250">
    <property type="entry name" value="MYB/SANT-LIKE DNA-BINDING DOMAIN PROTEIN-RELATED"/>
    <property type="match status" value="1"/>
</dbReference>
<reference evidence="2" key="1">
    <citation type="submission" date="2018-01" db="EMBL/GenBank/DDBJ databases">
        <authorList>
            <person name="Mao J.F."/>
        </authorList>
    </citation>
    <scope>NUCLEOTIDE SEQUENCE</scope>
    <source>
        <strain evidence="2">Huo1</strain>
        <tissue evidence="2">Leaf</tissue>
    </source>
</reference>
<evidence type="ECO:0008006" key="4">
    <source>
        <dbReference type="Google" id="ProtNLM"/>
    </source>
</evidence>
<evidence type="ECO:0000313" key="2">
    <source>
        <dbReference type="EMBL" id="KAG6414290.1"/>
    </source>
</evidence>
<feature type="region of interest" description="Disordered" evidence="1">
    <location>
        <begin position="1"/>
        <end position="21"/>
    </location>
</feature>
<evidence type="ECO:0000256" key="1">
    <source>
        <dbReference type="SAM" id="MobiDB-lite"/>
    </source>
</evidence>
<dbReference type="AlphaFoldDB" id="A0A8X8XLI7"/>
<evidence type="ECO:0000313" key="3">
    <source>
        <dbReference type="Proteomes" id="UP000298416"/>
    </source>
</evidence>